<dbReference type="PANTHER" id="PTHR24567:SF26">
    <property type="entry name" value="REGULATORY PROTEIN YEIL"/>
    <property type="match status" value="1"/>
</dbReference>
<dbReference type="Gene3D" id="2.60.120.10">
    <property type="entry name" value="Jelly Rolls"/>
    <property type="match status" value="1"/>
</dbReference>
<name>A0A9J6PFL9_9PROT</name>
<feature type="domain" description="Cyclic nucleotide-binding" evidence="4">
    <location>
        <begin position="14"/>
        <end position="133"/>
    </location>
</feature>
<dbReference type="InterPro" id="IPR000595">
    <property type="entry name" value="cNMP-bd_dom"/>
</dbReference>
<dbReference type="RefSeq" id="WP_269332547.1">
    <property type="nucleotide sequence ID" value="NZ_JAMZFT010000002.1"/>
</dbReference>
<dbReference type="NCBIfam" id="NF006901">
    <property type="entry name" value="PRK09392.1"/>
    <property type="match status" value="1"/>
</dbReference>
<dbReference type="PROSITE" id="PS50042">
    <property type="entry name" value="CNMP_BINDING_3"/>
    <property type="match status" value="1"/>
</dbReference>
<dbReference type="InterPro" id="IPR018490">
    <property type="entry name" value="cNMP-bd_dom_sf"/>
</dbReference>
<comment type="caution">
    <text evidence="6">The sequence shown here is derived from an EMBL/GenBank/DDBJ whole genome shotgun (WGS) entry which is preliminary data.</text>
</comment>
<dbReference type="GO" id="GO:0005829">
    <property type="term" value="C:cytosol"/>
    <property type="evidence" value="ECO:0007669"/>
    <property type="project" value="TreeGrafter"/>
</dbReference>
<dbReference type="EMBL" id="JAMZFT010000002">
    <property type="protein sequence ID" value="MCP1336595.1"/>
    <property type="molecule type" value="Genomic_DNA"/>
</dbReference>
<dbReference type="SMART" id="SM00100">
    <property type="entry name" value="cNMP"/>
    <property type="match status" value="1"/>
</dbReference>
<keyword evidence="1" id="KW-0805">Transcription regulation</keyword>
<dbReference type="PANTHER" id="PTHR24567">
    <property type="entry name" value="CRP FAMILY TRANSCRIPTIONAL REGULATORY PROTEIN"/>
    <property type="match status" value="1"/>
</dbReference>
<evidence type="ECO:0000259" key="5">
    <source>
        <dbReference type="PROSITE" id="PS51063"/>
    </source>
</evidence>
<evidence type="ECO:0000256" key="2">
    <source>
        <dbReference type="ARBA" id="ARBA00023125"/>
    </source>
</evidence>
<dbReference type="Pfam" id="PF13545">
    <property type="entry name" value="HTH_Crp_2"/>
    <property type="match status" value="1"/>
</dbReference>
<reference evidence="6" key="1">
    <citation type="submission" date="2022-06" db="EMBL/GenBank/DDBJ databases">
        <title>Isolation and Genomics of Futiania mangrovii gen. nov., sp. nov., a Rare and Metabolically-versatile member in the Class Alphaproteobacteria.</title>
        <authorList>
            <person name="Liu L."/>
            <person name="Huang W.-C."/>
            <person name="Pan J."/>
            <person name="Li J."/>
            <person name="Huang Y."/>
            <person name="Du H."/>
            <person name="Liu Y."/>
            <person name="Li M."/>
        </authorList>
    </citation>
    <scope>NUCLEOTIDE SEQUENCE</scope>
    <source>
        <strain evidence="6">FT118</strain>
    </source>
</reference>
<keyword evidence="2" id="KW-0238">DNA-binding</keyword>
<dbReference type="SUPFAM" id="SSF46785">
    <property type="entry name" value="Winged helix' DNA-binding domain"/>
    <property type="match status" value="1"/>
</dbReference>
<dbReference type="InterPro" id="IPR036388">
    <property type="entry name" value="WH-like_DNA-bd_sf"/>
</dbReference>
<dbReference type="GO" id="GO:0003700">
    <property type="term" value="F:DNA-binding transcription factor activity"/>
    <property type="evidence" value="ECO:0007669"/>
    <property type="project" value="TreeGrafter"/>
</dbReference>
<evidence type="ECO:0000256" key="3">
    <source>
        <dbReference type="ARBA" id="ARBA00023163"/>
    </source>
</evidence>
<protein>
    <submittedName>
        <fullName evidence="6">Cyclic nucleotide-binding domain-containing protein</fullName>
    </submittedName>
</protein>
<dbReference type="Pfam" id="PF00027">
    <property type="entry name" value="cNMP_binding"/>
    <property type="match status" value="1"/>
</dbReference>
<dbReference type="Proteomes" id="UP001055804">
    <property type="component" value="Unassembled WGS sequence"/>
</dbReference>
<organism evidence="6 7">
    <name type="scientific">Futiania mangrovi</name>
    <dbReference type="NCBI Taxonomy" id="2959716"/>
    <lineage>
        <taxon>Bacteria</taxon>
        <taxon>Pseudomonadati</taxon>
        <taxon>Pseudomonadota</taxon>
        <taxon>Alphaproteobacteria</taxon>
        <taxon>Futianiales</taxon>
        <taxon>Futianiaceae</taxon>
        <taxon>Futiania</taxon>
    </lineage>
</organism>
<dbReference type="AlphaFoldDB" id="A0A9J6PFL9"/>
<keyword evidence="7" id="KW-1185">Reference proteome</keyword>
<dbReference type="SUPFAM" id="SSF51206">
    <property type="entry name" value="cAMP-binding domain-like"/>
    <property type="match status" value="1"/>
</dbReference>
<dbReference type="GO" id="GO:0003677">
    <property type="term" value="F:DNA binding"/>
    <property type="evidence" value="ECO:0007669"/>
    <property type="project" value="UniProtKB-KW"/>
</dbReference>
<dbReference type="InterPro" id="IPR014710">
    <property type="entry name" value="RmlC-like_jellyroll"/>
</dbReference>
<accession>A0A9J6PFL9</accession>
<dbReference type="CDD" id="cd00038">
    <property type="entry name" value="CAP_ED"/>
    <property type="match status" value="1"/>
</dbReference>
<dbReference type="SMART" id="SM00419">
    <property type="entry name" value="HTH_CRP"/>
    <property type="match status" value="1"/>
</dbReference>
<dbReference type="Gene3D" id="1.10.10.10">
    <property type="entry name" value="Winged helix-like DNA-binding domain superfamily/Winged helix DNA-binding domain"/>
    <property type="match status" value="1"/>
</dbReference>
<evidence type="ECO:0000313" key="6">
    <source>
        <dbReference type="EMBL" id="MCP1336595.1"/>
    </source>
</evidence>
<dbReference type="InterPro" id="IPR050397">
    <property type="entry name" value="Env_Response_Regulators"/>
</dbReference>
<dbReference type="InterPro" id="IPR012318">
    <property type="entry name" value="HTH_CRP"/>
</dbReference>
<dbReference type="InterPro" id="IPR036390">
    <property type="entry name" value="WH_DNA-bd_sf"/>
</dbReference>
<evidence type="ECO:0000256" key="1">
    <source>
        <dbReference type="ARBA" id="ARBA00023015"/>
    </source>
</evidence>
<sequence length="232" mass="26146">MRQADFEDVRHLPLFEDMSDGSFAQLVRGAYVQTFPPAIELVTEGDSPDFLHIVLEGMVELFATWNRRETTMATLGPMATFILAATIRDAPYLMSARTLEKSRIVLLPSEDVRTVFQADNAFARSVVTELAACYRAVVKNSKDLRLRNSVERLANYVLRHLDRSADAREFTLPIEKRRLAAYLGMTPENLSRAIRTLGPYGVEVDGNRVIVRDRTDLLKLAKPTPLIDDPAH</sequence>
<gene>
    <name evidence="6" type="ORF">NJQ99_09270</name>
</gene>
<dbReference type="PROSITE" id="PS51063">
    <property type="entry name" value="HTH_CRP_2"/>
    <property type="match status" value="1"/>
</dbReference>
<evidence type="ECO:0000313" key="7">
    <source>
        <dbReference type="Proteomes" id="UP001055804"/>
    </source>
</evidence>
<keyword evidence="3" id="KW-0804">Transcription</keyword>
<feature type="domain" description="HTH crp-type" evidence="5">
    <location>
        <begin position="147"/>
        <end position="215"/>
    </location>
</feature>
<evidence type="ECO:0000259" key="4">
    <source>
        <dbReference type="PROSITE" id="PS50042"/>
    </source>
</evidence>
<proteinExistence type="predicted"/>